<proteinExistence type="inferred from homology"/>
<keyword evidence="9" id="KW-1185">Reference proteome</keyword>
<evidence type="ECO:0000256" key="6">
    <source>
        <dbReference type="ARBA" id="ARBA00023049"/>
    </source>
</evidence>
<comment type="cofactor">
    <cofactor evidence="7">
        <name>Zn(2+)</name>
        <dbReference type="ChEBI" id="CHEBI:29105"/>
    </cofactor>
</comment>
<comment type="function">
    <text evidence="7">Extracellular zinc metalloprotease.</text>
</comment>
<comment type="subcellular location">
    <subcellularLocation>
        <location evidence="7">Secreted</location>
    </subcellularLocation>
</comment>
<dbReference type="STRING" id="1766.XA26_30030"/>
<dbReference type="PATRIC" id="fig|1766.6.peg.2981"/>
<dbReference type="InterPro" id="IPR023612">
    <property type="entry name" value="Peptidase_M4"/>
</dbReference>
<comment type="similarity">
    <text evidence="1 7">Belongs to the peptidase M4 family.</text>
</comment>
<evidence type="ECO:0000256" key="3">
    <source>
        <dbReference type="ARBA" id="ARBA00022723"/>
    </source>
</evidence>
<dbReference type="SUPFAM" id="SSF55486">
    <property type="entry name" value="Metalloproteases ('zincins'), catalytic domain"/>
    <property type="match status" value="1"/>
</dbReference>
<dbReference type="Gene3D" id="3.10.170.10">
    <property type="match status" value="1"/>
</dbReference>
<dbReference type="EMBL" id="CP011269">
    <property type="protein sequence ID" value="ALI26838.1"/>
    <property type="molecule type" value="Genomic_DNA"/>
</dbReference>
<gene>
    <name evidence="8" type="ORF">XA26_30030</name>
</gene>
<dbReference type="EC" id="3.4.24.-" evidence="7"/>
<evidence type="ECO:0000256" key="4">
    <source>
        <dbReference type="ARBA" id="ARBA00022801"/>
    </source>
</evidence>
<dbReference type="InterPro" id="IPR050728">
    <property type="entry name" value="Zinc_Metalloprotease_M4"/>
</dbReference>
<sequence>MNDNGLESFALHSSDKYQGPAVQAINDEAVVPGGAPTVDVATLDPESAARRYLNQMIASPEVPSITDSSAGPGTEYMALGTESIPLTDSTVVKFAQYRQRIPVYGSLVTIELDDANNMLAVNSAIGNPEGVDAVASISPAQAQDVIVKDAGNDALPLPEPPRLYFYFDKSADPGAWRLVYIAKNVQRHRNRTSDGHPETLPELFDYVVDAHSGDLITKLPRTQTISWSLEELDSTDALGQTRRIRAERDENDNKRLVDPTRRIETYDFGFRKIESQFRSLPGAAPISNPPAPWSPAAISAHANAQEVADYLANTLRRNGLDNQGGPFISSINCTSIQDSTPQQWRNAAWIGTQMVYGQRSVDGELRSYAVAMDVVAHEMTHGLTDNTARLEYKDESGALNESYSDIMGTIIANSQKADIDSWNWEMGEELDGTGVPLRDLSDPTRRGQPAHMRDYVHTTRDNGGVHTNSGIHNKAAFNIITAKNGGGHLFTPEDAAALFYLALTVHLSRTSGFSDSRRAVELVAKSLFRADPESVREEKVAAVSAGFEATGISA</sequence>
<dbReference type="InterPro" id="IPR027268">
    <property type="entry name" value="Peptidase_M4/M1_CTD_sf"/>
</dbReference>
<dbReference type="KEGG" id="mft:XA26_30030"/>
<dbReference type="Gene3D" id="1.10.390.10">
    <property type="entry name" value="Neutral Protease Domain 2"/>
    <property type="match status" value="1"/>
</dbReference>
<organism evidence="8 9">
    <name type="scientific">Mycolicibacterium fortuitum</name>
    <name type="common">Mycobacterium fortuitum</name>
    <dbReference type="NCBI Taxonomy" id="1766"/>
    <lineage>
        <taxon>Bacteria</taxon>
        <taxon>Bacillati</taxon>
        <taxon>Actinomycetota</taxon>
        <taxon>Actinomycetes</taxon>
        <taxon>Mycobacteriales</taxon>
        <taxon>Mycobacteriaceae</taxon>
        <taxon>Mycolicibacterium</taxon>
    </lineage>
</organism>
<evidence type="ECO:0000313" key="8">
    <source>
        <dbReference type="EMBL" id="ALI26838.1"/>
    </source>
</evidence>
<keyword evidence="2 7" id="KW-0645">Protease</keyword>
<keyword evidence="3" id="KW-0479">Metal-binding</keyword>
<dbReference type="PANTHER" id="PTHR33794">
    <property type="entry name" value="BACILLOLYSIN"/>
    <property type="match status" value="1"/>
</dbReference>
<dbReference type="GO" id="GO:0046872">
    <property type="term" value="F:metal ion binding"/>
    <property type="evidence" value="ECO:0007669"/>
    <property type="project" value="UniProtKB-UniRule"/>
</dbReference>
<evidence type="ECO:0000313" key="9">
    <source>
        <dbReference type="Proteomes" id="UP000057134"/>
    </source>
</evidence>
<accession>A0A0N9XDS1</accession>
<keyword evidence="5 7" id="KW-0862">Zinc</keyword>
<dbReference type="GO" id="GO:0005576">
    <property type="term" value="C:extracellular region"/>
    <property type="evidence" value="ECO:0007669"/>
    <property type="project" value="UniProtKB-SubCell"/>
</dbReference>
<dbReference type="PANTHER" id="PTHR33794:SF1">
    <property type="entry name" value="BACILLOLYSIN"/>
    <property type="match status" value="1"/>
</dbReference>
<evidence type="ECO:0000256" key="5">
    <source>
        <dbReference type="ARBA" id="ARBA00022833"/>
    </source>
</evidence>
<dbReference type="RefSeq" id="WP_003880924.1">
    <property type="nucleotide sequence ID" value="NZ_CP011269.1"/>
</dbReference>
<dbReference type="Proteomes" id="UP000057134">
    <property type="component" value="Chromosome"/>
</dbReference>
<keyword evidence="6 7" id="KW-0482">Metalloprotease</keyword>
<evidence type="ECO:0000256" key="1">
    <source>
        <dbReference type="ARBA" id="ARBA00009388"/>
    </source>
</evidence>
<protein>
    <recommendedName>
        <fullName evidence="7">Neutral metalloproteinase</fullName>
        <ecNumber evidence="7">3.4.24.-</ecNumber>
    </recommendedName>
</protein>
<dbReference type="InterPro" id="IPR013856">
    <property type="entry name" value="Peptidase_M4_domain"/>
</dbReference>
<dbReference type="Pfam" id="PF02868">
    <property type="entry name" value="Peptidase_M4_C"/>
    <property type="match status" value="1"/>
</dbReference>
<dbReference type="CDD" id="cd09597">
    <property type="entry name" value="M4_TLP"/>
    <property type="match status" value="1"/>
</dbReference>
<evidence type="ECO:0000256" key="2">
    <source>
        <dbReference type="ARBA" id="ARBA00022670"/>
    </source>
</evidence>
<dbReference type="InterPro" id="IPR001570">
    <property type="entry name" value="Peptidase_M4_C_domain"/>
</dbReference>
<dbReference type="GeneID" id="93413381"/>
<keyword evidence="7" id="KW-0964">Secreted</keyword>
<dbReference type="PRINTS" id="PR00730">
    <property type="entry name" value="THERMOLYSIN"/>
</dbReference>
<dbReference type="GO" id="GO:0004222">
    <property type="term" value="F:metalloendopeptidase activity"/>
    <property type="evidence" value="ECO:0007669"/>
    <property type="project" value="UniProtKB-UniRule"/>
</dbReference>
<reference evidence="8 9" key="1">
    <citation type="journal article" date="2015" name="MBio">
        <title>Enzymatic Degradation of Phenazines Can Generate Energy and Protect Sensitive Organisms from Toxicity.</title>
        <authorList>
            <person name="Costa K.C."/>
            <person name="Bergkessel M."/>
            <person name="Saunders S."/>
            <person name="Korlach J."/>
            <person name="Newman D.K."/>
        </authorList>
    </citation>
    <scope>NUCLEOTIDE SEQUENCE [LARGE SCALE GENOMIC DNA]</scope>
    <source>
        <strain evidence="8 9">CT6</strain>
    </source>
</reference>
<dbReference type="Pfam" id="PF01447">
    <property type="entry name" value="Peptidase_M4"/>
    <property type="match status" value="1"/>
</dbReference>
<name>A0A0N9XDS1_MYCFO</name>
<evidence type="ECO:0000256" key="7">
    <source>
        <dbReference type="RuleBase" id="RU366073"/>
    </source>
</evidence>
<dbReference type="AlphaFoldDB" id="A0A0N9XDS1"/>
<keyword evidence="4 7" id="KW-0378">Hydrolase</keyword>
<dbReference type="GO" id="GO:0006508">
    <property type="term" value="P:proteolysis"/>
    <property type="evidence" value="ECO:0007669"/>
    <property type="project" value="UniProtKB-KW"/>
</dbReference>